<name>S4PZ01_9NEOP</name>
<reference evidence="2" key="1">
    <citation type="journal article" date="2013" name="BMC Genomics">
        <title>Unscrambling butterfly oogenesis.</title>
        <authorList>
            <person name="Carter J.M."/>
            <person name="Baker S.C."/>
            <person name="Pink R."/>
            <person name="Carter D.R."/>
            <person name="Collins A."/>
            <person name="Tomlin J."/>
            <person name="Gibbs M."/>
            <person name="Breuker C.J."/>
        </authorList>
    </citation>
    <scope>NUCLEOTIDE SEQUENCE</scope>
    <source>
        <tissue evidence="2">Ovary</tissue>
    </source>
</reference>
<organism evidence="2">
    <name type="scientific">Pararge aegeria</name>
    <name type="common">speckled wood butterfly</name>
    <dbReference type="NCBI Taxonomy" id="116150"/>
    <lineage>
        <taxon>Eukaryota</taxon>
        <taxon>Metazoa</taxon>
        <taxon>Ecdysozoa</taxon>
        <taxon>Arthropoda</taxon>
        <taxon>Hexapoda</taxon>
        <taxon>Insecta</taxon>
        <taxon>Pterygota</taxon>
        <taxon>Neoptera</taxon>
        <taxon>Endopterygota</taxon>
        <taxon>Lepidoptera</taxon>
        <taxon>Glossata</taxon>
        <taxon>Ditrysia</taxon>
        <taxon>Papilionoidea</taxon>
        <taxon>Nymphalidae</taxon>
        <taxon>Satyrinae</taxon>
        <taxon>Satyrini</taxon>
        <taxon>Parargina</taxon>
        <taxon>Pararge</taxon>
    </lineage>
</organism>
<protein>
    <submittedName>
        <fullName evidence="2">Uncharacterized protein</fullName>
    </submittedName>
</protein>
<evidence type="ECO:0000313" key="2">
    <source>
        <dbReference type="EMBL" id="JAA90162.1"/>
    </source>
</evidence>
<dbReference type="AlphaFoldDB" id="S4PZ01"/>
<feature type="compositionally biased region" description="Polar residues" evidence="1">
    <location>
        <begin position="28"/>
        <end position="44"/>
    </location>
</feature>
<evidence type="ECO:0000256" key="1">
    <source>
        <dbReference type="SAM" id="MobiDB-lite"/>
    </source>
</evidence>
<accession>S4PZ01</accession>
<reference evidence="2" key="2">
    <citation type="submission" date="2013-05" db="EMBL/GenBank/DDBJ databases">
        <authorList>
            <person name="Carter J.-M."/>
            <person name="Baker S.C."/>
            <person name="Pink R."/>
            <person name="Carter D.R.F."/>
            <person name="Collins A."/>
            <person name="Tomlin J."/>
            <person name="Gibbs M."/>
            <person name="Breuker C.J."/>
        </authorList>
    </citation>
    <scope>NUCLEOTIDE SEQUENCE</scope>
    <source>
        <tissue evidence="2">Ovary</tissue>
    </source>
</reference>
<proteinExistence type="predicted"/>
<feature type="region of interest" description="Disordered" evidence="1">
    <location>
        <begin position="1"/>
        <end position="44"/>
    </location>
</feature>
<sequence>MAASATNDVDLSDEYSVSEIAPMRSRSNHYQNVSSTPKQTRQGVNVNATAYRTAIDSQTIESAQVDQLFLDRIEKQINNLLEH</sequence>
<feature type="non-terminal residue" evidence="2">
    <location>
        <position position="83"/>
    </location>
</feature>
<dbReference type="EMBL" id="GAIX01002398">
    <property type="protein sequence ID" value="JAA90162.1"/>
    <property type="molecule type" value="Transcribed_RNA"/>
</dbReference>